<dbReference type="InterPro" id="IPR008763">
    <property type="entry name" value="Peptidase_S55"/>
</dbReference>
<gene>
    <name evidence="2" type="ORF">MMUR_00790</name>
    <name evidence="3" type="ORF">MMUR_65740</name>
</gene>
<proteinExistence type="predicted"/>
<dbReference type="AlphaFoldDB" id="A0A7I9WDZ6"/>
<evidence type="ECO:0000313" key="2">
    <source>
        <dbReference type="EMBL" id="GFG55943.1"/>
    </source>
</evidence>
<evidence type="ECO:0000259" key="1">
    <source>
        <dbReference type="PROSITE" id="PS51494"/>
    </source>
</evidence>
<dbReference type="Gene3D" id="2.40.10.10">
    <property type="entry name" value="Trypsin-like serine proteases"/>
    <property type="match status" value="1"/>
</dbReference>
<protein>
    <recommendedName>
        <fullName evidence="1">Peptidase S55 domain-containing protein</fullName>
    </recommendedName>
</protein>
<name>A0A7I9WDZ6_9MYCO</name>
<comment type="caution">
    <text evidence="2">The sequence shown here is derived from an EMBL/GenBank/DDBJ whole genome shotgun (WGS) entry which is preliminary data.</text>
</comment>
<dbReference type="InterPro" id="IPR009003">
    <property type="entry name" value="Peptidase_S1_PA"/>
</dbReference>
<evidence type="ECO:0000313" key="3">
    <source>
        <dbReference type="EMBL" id="GFG62438.1"/>
    </source>
</evidence>
<evidence type="ECO:0000313" key="4">
    <source>
        <dbReference type="Proteomes" id="UP000465241"/>
    </source>
</evidence>
<sequence>MRQGNSGGPLIDGQGRVLGVVFGAAVDDTDTGFVLTAKEVERQMLKVNATERTATGSCVS</sequence>
<dbReference type="PROSITE" id="PS51494">
    <property type="entry name" value="SPOIVB"/>
    <property type="match status" value="1"/>
</dbReference>
<reference evidence="2 4" key="1">
    <citation type="journal article" date="2019" name="Emerg. Microbes Infect.">
        <title>Comprehensive subspecies identification of 175 nontuberculous mycobacteria species based on 7547 genomic profiles.</title>
        <authorList>
            <person name="Matsumoto Y."/>
            <person name="Kinjo T."/>
            <person name="Motooka D."/>
            <person name="Nabeya D."/>
            <person name="Jung N."/>
            <person name="Uechi K."/>
            <person name="Horii T."/>
            <person name="Iida T."/>
            <person name="Fujita J."/>
            <person name="Nakamura S."/>
        </authorList>
    </citation>
    <scope>NUCLEOTIDE SEQUENCE [LARGE SCALE GENOMIC DNA]</scope>
    <source>
        <strain evidence="2 4">JCM 13392</strain>
    </source>
</reference>
<feature type="domain" description="Peptidase S55" evidence="1">
    <location>
        <begin position="1"/>
        <end position="56"/>
    </location>
</feature>
<dbReference type="EMBL" id="BLKT01000003">
    <property type="protein sequence ID" value="GFG62438.1"/>
    <property type="molecule type" value="Genomic_DNA"/>
</dbReference>
<dbReference type="InterPro" id="IPR043504">
    <property type="entry name" value="Peptidase_S1_PA_chymotrypsin"/>
</dbReference>
<dbReference type="EMBL" id="BLKT01000003">
    <property type="protein sequence ID" value="GFG55943.1"/>
    <property type="molecule type" value="Genomic_DNA"/>
</dbReference>
<dbReference type="Proteomes" id="UP000465241">
    <property type="component" value="Unassembled WGS sequence"/>
</dbReference>
<reference evidence="2" key="2">
    <citation type="submission" date="2020-02" db="EMBL/GenBank/DDBJ databases">
        <authorList>
            <person name="Matsumoto Y."/>
            <person name="Motooka D."/>
            <person name="Nakamura S."/>
        </authorList>
    </citation>
    <scope>NUCLEOTIDE SEQUENCE</scope>
    <source>
        <strain evidence="2">JCM 13392</strain>
    </source>
</reference>
<accession>A0A7I9WDZ6</accession>
<dbReference type="SUPFAM" id="SSF50494">
    <property type="entry name" value="Trypsin-like serine proteases"/>
    <property type="match status" value="1"/>
</dbReference>
<organism evidence="2 4">
    <name type="scientific">Mycolicibacterium murale</name>
    <dbReference type="NCBI Taxonomy" id="182220"/>
    <lineage>
        <taxon>Bacteria</taxon>
        <taxon>Bacillati</taxon>
        <taxon>Actinomycetota</taxon>
        <taxon>Actinomycetes</taxon>
        <taxon>Mycobacteriales</taxon>
        <taxon>Mycobacteriaceae</taxon>
        <taxon>Mycolicibacterium</taxon>
    </lineage>
</organism>
<keyword evidence="4" id="KW-1185">Reference proteome</keyword>